<dbReference type="Proteomes" id="UP001165090">
    <property type="component" value="Unassembled WGS sequence"/>
</dbReference>
<proteinExistence type="predicted"/>
<keyword evidence="2" id="KW-1185">Reference proteome</keyword>
<comment type="caution">
    <text evidence="1">The sequence shown here is derived from an EMBL/GenBank/DDBJ whole genome shotgun (WGS) entry which is preliminary data.</text>
</comment>
<evidence type="ECO:0000313" key="1">
    <source>
        <dbReference type="EMBL" id="GLI63862.1"/>
    </source>
</evidence>
<gene>
    <name evidence="1" type="ORF">VaNZ11_006970</name>
</gene>
<accession>A0ABQ5S3F4</accession>
<protein>
    <submittedName>
        <fullName evidence="1">Uncharacterized protein</fullName>
    </submittedName>
</protein>
<reference evidence="1 2" key="1">
    <citation type="journal article" date="2023" name="IScience">
        <title>Expanded male sex-determining region conserved during the evolution of homothallism in the green alga Volvox.</title>
        <authorList>
            <person name="Yamamoto K."/>
            <person name="Matsuzaki R."/>
            <person name="Mahakham W."/>
            <person name="Heman W."/>
            <person name="Sekimoto H."/>
            <person name="Kawachi M."/>
            <person name="Minakuchi Y."/>
            <person name="Toyoda A."/>
            <person name="Nozaki H."/>
        </authorList>
    </citation>
    <scope>NUCLEOTIDE SEQUENCE [LARGE SCALE GENOMIC DNA]</scope>
    <source>
        <strain evidence="1 2">NIES-4468</strain>
    </source>
</reference>
<name>A0ABQ5S3F4_9CHLO</name>
<sequence>MALIVDTFYPADVSGAIFPWPRPEGWARLEEALATVCSQRTGCINCIPGAITIDGSWHIPAQHQEWLLFHGLGNVRYVALQKWAYAVGRQNDPSLLLATINAAEMMQQGNTLPTGPTGIEPDWGSLR</sequence>
<evidence type="ECO:0000313" key="2">
    <source>
        <dbReference type="Proteomes" id="UP001165090"/>
    </source>
</evidence>
<organism evidence="1 2">
    <name type="scientific">Volvox africanus</name>
    <dbReference type="NCBI Taxonomy" id="51714"/>
    <lineage>
        <taxon>Eukaryota</taxon>
        <taxon>Viridiplantae</taxon>
        <taxon>Chlorophyta</taxon>
        <taxon>core chlorophytes</taxon>
        <taxon>Chlorophyceae</taxon>
        <taxon>CS clade</taxon>
        <taxon>Chlamydomonadales</taxon>
        <taxon>Volvocaceae</taxon>
        <taxon>Volvox</taxon>
    </lineage>
</organism>
<dbReference type="EMBL" id="BSDZ01000017">
    <property type="protein sequence ID" value="GLI63862.1"/>
    <property type="molecule type" value="Genomic_DNA"/>
</dbReference>